<evidence type="ECO:0000313" key="3">
    <source>
        <dbReference type="Proteomes" id="UP001642484"/>
    </source>
</evidence>
<dbReference type="Proteomes" id="UP001642484">
    <property type="component" value="Unassembled WGS sequence"/>
</dbReference>
<evidence type="ECO:0000256" key="1">
    <source>
        <dbReference type="SAM" id="MobiDB-lite"/>
    </source>
</evidence>
<feature type="region of interest" description="Disordered" evidence="1">
    <location>
        <begin position="1"/>
        <end position="97"/>
    </location>
</feature>
<accession>A0ABP0N560</accession>
<keyword evidence="3" id="KW-1185">Reference proteome</keyword>
<dbReference type="EMBL" id="CAXAMN010021362">
    <property type="protein sequence ID" value="CAK9058563.1"/>
    <property type="molecule type" value="Genomic_DNA"/>
</dbReference>
<protein>
    <submittedName>
        <fullName evidence="2">Uncharacterized protein</fullName>
    </submittedName>
</protein>
<gene>
    <name evidence="2" type="ORF">CCMP2556_LOCUS28874</name>
</gene>
<feature type="compositionally biased region" description="Polar residues" evidence="1">
    <location>
        <begin position="52"/>
        <end position="67"/>
    </location>
</feature>
<reference evidence="2 3" key="1">
    <citation type="submission" date="2024-02" db="EMBL/GenBank/DDBJ databases">
        <authorList>
            <person name="Chen Y."/>
            <person name="Shah S."/>
            <person name="Dougan E. K."/>
            <person name="Thang M."/>
            <person name="Chan C."/>
        </authorList>
    </citation>
    <scope>NUCLEOTIDE SEQUENCE [LARGE SCALE GENOMIC DNA]</scope>
</reference>
<evidence type="ECO:0000313" key="2">
    <source>
        <dbReference type="EMBL" id="CAK9058563.1"/>
    </source>
</evidence>
<feature type="compositionally biased region" description="Acidic residues" evidence="1">
    <location>
        <begin position="15"/>
        <end position="40"/>
    </location>
</feature>
<feature type="compositionally biased region" description="Basic and acidic residues" evidence="1">
    <location>
        <begin position="41"/>
        <end position="50"/>
    </location>
</feature>
<proteinExistence type="predicted"/>
<feature type="compositionally biased region" description="Polar residues" evidence="1">
    <location>
        <begin position="76"/>
        <end position="88"/>
    </location>
</feature>
<organism evidence="2 3">
    <name type="scientific">Durusdinium trenchii</name>
    <dbReference type="NCBI Taxonomy" id="1381693"/>
    <lineage>
        <taxon>Eukaryota</taxon>
        <taxon>Sar</taxon>
        <taxon>Alveolata</taxon>
        <taxon>Dinophyceae</taxon>
        <taxon>Suessiales</taxon>
        <taxon>Symbiodiniaceae</taxon>
        <taxon>Durusdinium</taxon>
    </lineage>
</organism>
<comment type="caution">
    <text evidence="2">The sequence shown here is derived from an EMBL/GenBank/DDBJ whole genome shotgun (WGS) entry which is preliminary data.</text>
</comment>
<sequence>MPVLHEMTNRTATDELSDESDELSDDSDEGSETSDGEMESGEVRSERPNGDDSVSNGSNETNETQSFSDERPPPRQTTCPWQIVSGQTGRVRWEREA</sequence>
<name>A0ABP0N560_9DINO</name>